<keyword evidence="2" id="KW-0808">Transferase</keyword>
<dbReference type="InterPro" id="IPR029044">
    <property type="entry name" value="Nucleotide-diphossugar_trans"/>
</dbReference>
<proteinExistence type="predicted"/>
<sequence>MKLTFGAWCYAMADNSGAQPRVTAIIVVFNGERYLREAVDSIVGQSFVDWELLVVDDGSTDQSSAIIRGYEQRLPGKVRLLSHHDNRNHGISASRNRGLAEARGAYVAFLDADDTWLPEKLSEQVSIMESDPALGMVYGRTLIWHSWDEAADCADFHYPLGVEPDARYEPPVLLELLLQNEVQTPTTCNALMRSSLFATLGGFENSFRLMFEDQTFFAKALAFAPVYVSGRIWARYRQHAESCSVASARAGADEAARIAFLKWLNGVMADQGASFRIRSAIWKVLARETWKANKRSIKRRLQR</sequence>
<dbReference type="SUPFAM" id="SSF53448">
    <property type="entry name" value="Nucleotide-diphospho-sugar transferases"/>
    <property type="match status" value="1"/>
</dbReference>
<gene>
    <name evidence="2" type="ORF">D3227_26340</name>
</gene>
<keyword evidence="3" id="KW-1185">Reference proteome</keyword>
<dbReference type="OrthoDB" id="9794124at2"/>
<feature type="domain" description="Glycosyltransferase 2-like" evidence="1">
    <location>
        <begin position="24"/>
        <end position="197"/>
    </location>
</feature>
<dbReference type="GO" id="GO:0016740">
    <property type="term" value="F:transferase activity"/>
    <property type="evidence" value="ECO:0007669"/>
    <property type="project" value="UniProtKB-KW"/>
</dbReference>
<name>A0A3A5KAR3_9HYPH</name>
<dbReference type="Pfam" id="PF00535">
    <property type="entry name" value="Glycos_transf_2"/>
    <property type="match status" value="1"/>
</dbReference>
<dbReference type="EMBL" id="QZWZ01000025">
    <property type="protein sequence ID" value="RJT32703.1"/>
    <property type="molecule type" value="Genomic_DNA"/>
</dbReference>
<evidence type="ECO:0000259" key="1">
    <source>
        <dbReference type="Pfam" id="PF00535"/>
    </source>
</evidence>
<dbReference type="Gene3D" id="3.90.550.10">
    <property type="entry name" value="Spore Coat Polysaccharide Biosynthesis Protein SpsA, Chain A"/>
    <property type="match status" value="1"/>
</dbReference>
<reference evidence="2 3" key="1">
    <citation type="submission" date="2018-09" db="EMBL/GenBank/DDBJ databases">
        <title>Mesorhizobium carmichaelinearum sp. nov. isolated from Carmichaelinea spp. root nodules in New Zealand.</title>
        <authorList>
            <person name="De Meyer S.E."/>
        </authorList>
    </citation>
    <scope>NUCLEOTIDE SEQUENCE [LARGE SCALE GENOMIC DNA]</scope>
    <source>
        <strain evidence="2 3">ICMP19557</strain>
    </source>
</reference>
<dbReference type="AlphaFoldDB" id="A0A3A5KAR3"/>
<evidence type="ECO:0000313" key="3">
    <source>
        <dbReference type="Proteomes" id="UP000272706"/>
    </source>
</evidence>
<evidence type="ECO:0000313" key="2">
    <source>
        <dbReference type="EMBL" id="RJT32703.1"/>
    </source>
</evidence>
<dbReference type="Proteomes" id="UP000272706">
    <property type="component" value="Unassembled WGS sequence"/>
</dbReference>
<accession>A0A3A5KAR3</accession>
<dbReference type="PANTHER" id="PTHR43685">
    <property type="entry name" value="GLYCOSYLTRANSFERASE"/>
    <property type="match status" value="1"/>
</dbReference>
<dbReference type="InterPro" id="IPR001173">
    <property type="entry name" value="Glyco_trans_2-like"/>
</dbReference>
<protein>
    <submittedName>
        <fullName evidence="2">Glycosyltransferase</fullName>
    </submittedName>
</protein>
<organism evidence="2 3">
    <name type="scientific">Mesorhizobium waimense</name>
    <dbReference type="NCBI Taxonomy" id="1300307"/>
    <lineage>
        <taxon>Bacteria</taxon>
        <taxon>Pseudomonadati</taxon>
        <taxon>Pseudomonadota</taxon>
        <taxon>Alphaproteobacteria</taxon>
        <taxon>Hyphomicrobiales</taxon>
        <taxon>Phyllobacteriaceae</taxon>
        <taxon>Mesorhizobium</taxon>
    </lineage>
</organism>
<dbReference type="PANTHER" id="PTHR43685:SF11">
    <property type="entry name" value="GLYCOSYLTRANSFERASE TAGX-RELATED"/>
    <property type="match status" value="1"/>
</dbReference>
<comment type="caution">
    <text evidence="2">The sequence shown here is derived from an EMBL/GenBank/DDBJ whole genome shotgun (WGS) entry which is preliminary data.</text>
</comment>
<dbReference type="InterPro" id="IPR050834">
    <property type="entry name" value="Glycosyltransf_2"/>
</dbReference>